<evidence type="ECO:0000259" key="28">
    <source>
        <dbReference type="PROSITE" id="PS51384"/>
    </source>
</evidence>
<comment type="cofactor">
    <cofactor evidence="1">
        <name>FAD</name>
        <dbReference type="ChEBI" id="CHEBI:57692"/>
    </cofactor>
</comment>
<evidence type="ECO:0000313" key="29">
    <source>
        <dbReference type="EMBL" id="SUZ55673.1"/>
    </source>
</evidence>
<evidence type="ECO:0000256" key="18">
    <source>
        <dbReference type="ARBA" id="ARBA00023027"/>
    </source>
</evidence>
<keyword evidence="21" id="KW-0830">Ubiquinone</keyword>
<dbReference type="InterPro" id="IPR036010">
    <property type="entry name" value="2Fe-2S_ferredoxin-like_sf"/>
</dbReference>
<keyword evidence="22" id="KW-0472">Membrane</keyword>
<comment type="function">
    <text evidence="2">NQR complex catalyzes the reduction of ubiquinone-1 to ubiquinol by two successive reactions, coupled with the transport of Na(+) ions from the cytoplasm to the periplasm. The first step is catalyzed by NqrF, which accepts electrons from NADH and reduces ubiquinone-1 to ubisemiquinone by a one-electron transfer pathway.</text>
</comment>
<gene>
    <name evidence="29" type="ORF">METZ01_LOCUS8527</name>
</gene>
<feature type="domain" description="FAD-binding FR-type" evidence="28">
    <location>
        <begin position="125"/>
        <end position="266"/>
    </location>
</feature>
<comment type="catalytic activity">
    <reaction evidence="26">
        <text>a ubiquinone + n Na(+)(in) + NADH + H(+) = a ubiquinol + n Na(+)(out) + NAD(+)</text>
        <dbReference type="Rhea" id="RHEA:47748"/>
        <dbReference type="Rhea" id="RHEA-COMP:9565"/>
        <dbReference type="Rhea" id="RHEA-COMP:9566"/>
        <dbReference type="ChEBI" id="CHEBI:15378"/>
        <dbReference type="ChEBI" id="CHEBI:16389"/>
        <dbReference type="ChEBI" id="CHEBI:17976"/>
        <dbReference type="ChEBI" id="CHEBI:29101"/>
        <dbReference type="ChEBI" id="CHEBI:57540"/>
        <dbReference type="ChEBI" id="CHEBI:57945"/>
        <dbReference type="EC" id="7.2.1.1"/>
    </reaction>
</comment>
<comment type="similarity">
    <text evidence="4">Belongs to the NqrF family.</text>
</comment>
<evidence type="ECO:0000256" key="19">
    <source>
        <dbReference type="ARBA" id="ARBA00023053"/>
    </source>
</evidence>
<dbReference type="InterPro" id="IPR001433">
    <property type="entry name" value="OxRdtase_FAD/NAD-bd"/>
</dbReference>
<evidence type="ECO:0000256" key="26">
    <source>
        <dbReference type="ARBA" id="ARBA00048891"/>
    </source>
</evidence>
<dbReference type="EC" id="7.2.1.1" evidence="6"/>
<dbReference type="InterPro" id="IPR039261">
    <property type="entry name" value="FNR_nucleotide-bd"/>
</dbReference>
<keyword evidence="17" id="KW-0411">Iron-sulfur</keyword>
<keyword evidence="11" id="KW-0285">Flavoprotein</keyword>
<evidence type="ECO:0000256" key="3">
    <source>
        <dbReference type="ARBA" id="ARBA00004533"/>
    </source>
</evidence>
<keyword evidence="14" id="KW-0274">FAD</keyword>
<evidence type="ECO:0000256" key="1">
    <source>
        <dbReference type="ARBA" id="ARBA00001974"/>
    </source>
</evidence>
<dbReference type="SUPFAM" id="SSF52343">
    <property type="entry name" value="Ferredoxin reductase-like, C-terminal NADP-linked domain"/>
    <property type="match status" value="1"/>
</dbReference>
<evidence type="ECO:0000256" key="10">
    <source>
        <dbReference type="ARBA" id="ARBA00022519"/>
    </source>
</evidence>
<dbReference type="AlphaFoldDB" id="A0A381NQ78"/>
<keyword evidence="8" id="KW-0813">Transport</keyword>
<dbReference type="GO" id="GO:0006814">
    <property type="term" value="P:sodium ion transport"/>
    <property type="evidence" value="ECO:0007669"/>
    <property type="project" value="UniProtKB-KW"/>
</dbReference>
<dbReference type="CDD" id="cd06188">
    <property type="entry name" value="NADH_quinone_reductase"/>
    <property type="match status" value="1"/>
</dbReference>
<accession>A0A381NQ78</accession>
<feature type="domain" description="2Fe-2S ferredoxin-type" evidence="27">
    <location>
        <begin position="28"/>
        <end position="122"/>
    </location>
</feature>
<dbReference type="Gene3D" id="3.10.20.30">
    <property type="match status" value="1"/>
</dbReference>
<evidence type="ECO:0000256" key="8">
    <source>
        <dbReference type="ARBA" id="ARBA00022448"/>
    </source>
</evidence>
<dbReference type="GO" id="GO:0051537">
    <property type="term" value="F:2 iron, 2 sulfur cluster binding"/>
    <property type="evidence" value="ECO:0007669"/>
    <property type="project" value="UniProtKB-KW"/>
</dbReference>
<dbReference type="HAMAP" id="MF_00430">
    <property type="entry name" value="NqrF"/>
    <property type="match status" value="1"/>
</dbReference>
<evidence type="ECO:0000256" key="7">
    <source>
        <dbReference type="ARBA" id="ARBA00019729"/>
    </source>
</evidence>
<dbReference type="InterPro" id="IPR010205">
    <property type="entry name" value="NqrF"/>
</dbReference>
<proteinExistence type="inferred from homology"/>
<dbReference type="EMBL" id="UINC01000455">
    <property type="protein sequence ID" value="SUZ55673.1"/>
    <property type="molecule type" value="Genomic_DNA"/>
</dbReference>
<evidence type="ECO:0000256" key="17">
    <source>
        <dbReference type="ARBA" id="ARBA00023014"/>
    </source>
</evidence>
<dbReference type="Gene3D" id="2.40.30.10">
    <property type="entry name" value="Translation factors"/>
    <property type="match status" value="1"/>
</dbReference>
<keyword evidence="15" id="KW-1278">Translocase</keyword>
<evidence type="ECO:0000256" key="15">
    <source>
        <dbReference type="ARBA" id="ARBA00022967"/>
    </source>
</evidence>
<keyword evidence="23" id="KW-0739">Sodium transport</keyword>
<evidence type="ECO:0000256" key="13">
    <source>
        <dbReference type="ARBA" id="ARBA00022723"/>
    </source>
</evidence>
<evidence type="ECO:0000256" key="11">
    <source>
        <dbReference type="ARBA" id="ARBA00022630"/>
    </source>
</evidence>
<sequence length="403" mass="45574">MGIAVFTSVIFLLVIVVNVLSDLWLPQGEVSIIVNNDVDKALKVQTGSTVLSALASQNVYLPSACGGQGTCSQCKCQVIEGGGEILTTEKTYISRKEQKDHWRLGCQVKIRNDMKIQVPDEIFSIRKWDVTVRSNENVATFIKELILDLPEGDPIKFEPGGFIQIDVPEYKDINYKNFDIGDMYSEDWDKFDVWQYKANNPEPAFRAYSMVNHPAEGNMIMLNIRIASPPPGQPNLPPGIASSYTFDLKPGDKVTVSGPYGDFYIKDTDREMVYIGGGAGMAPLRSHIFHLLKTEKTKRKILFWYGARSVKEMFYDDEFKLLAEEYDNFTYQVALSEPLEEDNWDGPTGFIHQVAYDMYLKNHDDPTECEYYLCGPPMMIDAVQNMLSDLGVEEDMIAFDDFG</sequence>
<dbReference type="InterPro" id="IPR012675">
    <property type="entry name" value="Beta-grasp_dom_sf"/>
</dbReference>
<evidence type="ECO:0000256" key="20">
    <source>
        <dbReference type="ARBA" id="ARBA00023065"/>
    </source>
</evidence>
<evidence type="ECO:0000256" key="23">
    <source>
        <dbReference type="ARBA" id="ARBA00023201"/>
    </source>
</evidence>
<evidence type="ECO:0000256" key="22">
    <source>
        <dbReference type="ARBA" id="ARBA00023136"/>
    </source>
</evidence>
<keyword evidence="12" id="KW-0001">2Fe-2S</keyword>
<dbReference type="PANTHER" id="PTHR43644:SF1">
    <property type="entry name" value="NAD(P)H-FLAVIN REDUCTASE"/>
    <property type="match status" value="1"/>
</dbReference>
<dbReference type="SUPFAM" id="SSF63380">
    <property type="entry name" value="Riboflavin synthase domain-like"/>
    <property type="match status" value="1"/>
</dbReference>
<dbReference type="NCBIfam" id="TIGR01941">
    <property type="entry name" value="nqrF"/>
    <property type="match status" value="1"/>
</dbReference>
<evidence type="ECO:0000256" key="16">
    <source>
        <dbReference type="ARBA" id="ARBA00023004"/>
    </source>
</evidence>
<keyword evidence="13" id="KW-0479">Metal-binding</keyword>
<reference evidence="29" key="1">
    <citation type="submission" date="2018-05" db="EMBL/GenBank/DDBJ databases">
        <authorList>
            <person name="Lanie J.A."/>
            <person name="Ng W.-L."/>
            <person name="Kazmierczak K.M."/>
            <person name="Andrzejewski T.M."/>
            <person name="Davidsen T.M."/>
            <person name="Wayne K.J."/>
            <person name="Tettelin H."/>
            <person name="Glass J.I."/>
            <person name="Rusch D."/>
            <person name="Podicherti R."/>
            <person name="Tsui H.-C.T."/>
            <person name="Winkler M.E."/>
        </authorList>
    </citation>
    <scope>NUCLEOTIDE SEQUENCE</scope>
</reference>
<keyword evidence="20" id="KW-0406">Ion transport</keyword>
<dbReference type="PROSITE" id="PS51085">
    <property type="entry name" value="2FE2S_FER_2"/>
    <property type="match status" value="1"/>
</dbReference>
<keyword evidence="19" id="KW-0915">Sodium</keyword>
<comment type="subunit">
    <text evidence="5">Composed of six subunits; NqrA, NqrB, NqrC, NqrD, NqrE and NqrF.</text>
</comment>
<dbReference type="Pfam" id="PF00970">
    <property type="entry name" value="FAD_binding_6"/>
    <property type="match status" value="1"/>
</dbReference>
<evidence type="ECO:0000256" key="21">
    <source>
        <dbReference type="ARBA" id="ARBA00023075"/>
    </source>
</evidence>
<dbReference type="GO" id="GO:0016655">
    <property type="term" value="F:oxidoreductase activity, acting on NAD(P)H, quinone or similar compound as acceptor"/>
    <property type="evidence" value="ECO:0007669"/>
    <property type="project" value="InterPro"/>
</dbReference>
<dbReference type="InterPro" id="IPR017938">
    <property type="entry name" value="Riboflavin_synthase-like_b-brl"/>
</dbReference>
<name>A0A381NQ78_9ZZZZ</name>
<evidence type="ECO:0000256" key="2">
    <source>
        <dbReference type="ARBA" id="ARBA00002972"/>
    </source>
</evidence>
<dbReference type="FunFam" id="3.40.50.80:FF:000014">
    <property type="entry name" value="Na(+)-translocating NADH-quinone reductase subunit F"/>
    <property type="match status" value="1"/>
</dbReference>
<evidence type="ECO:0000256" key="12">
    <source>
        <dbReference type="ARBA" id="ARBA00022714"/>
    </source>
</evidence>
<evidence type="ECO:0000256" key="4">
    <source>
        <dbReference type="ARBA" id="ARBA00005570"/>
    </source>
</evidence>
<dbReference type="GO" id="GO:0046872">
    <property type="term" value="F:metal ion binding"/>
    <property type="evidence" value="ECO:0007669"/>
    <property type="project" value="UniProtKB-KW"/>
</dbReference>
<evidence type="ECO:0000256" key="5">
    <source>
        <dbReference type="ARBA" id="ARBA00011309"/>
    </source>
</evidence>
<protein>
    <recommendedName>
        <fullName evidence="7">Na(+)-translocating NADH-quinone reductase subunit F</fullName>
        <ecNumber evidence="6">7.2.1.1</ecNumber>
    </recommendedName>
    <alternativeName>
        <fullName evidence="25">NQR complex subunit F</fullName>
    </alternativeName>
    <alternativeName>
        <fullName evidence="24">NQR-1 subunit F</fullName>
    </alternativeName>
</protein>
<dbReference type="Pfam" id="PF00175">
    <property type="entry name" value="NAD_binding_1"/>
    <property type="match status" value="1"/>
</dbReference>
<evidence type="ECO:0000259" key="27">
    <source>
        <dbReference type="PROSITE" id="PS51085"/>
    </source>
</evidence>
<dbReference type="PIRSF" id="PIRSF000044">
    <property type="entry name" value="Cis_Diol_DH_RD"/>
    <property type="match status" value="1"/>
</dbReference>
<dbReference type="Gene3D" id="3.40.50.80">
    <property type="entry name" value="Nucleotide-binding domain of ferredoxin-NADP reductase (FNR) module"/>
    <property type="match status" value="1"/>
</dbReference>
<evidence type="ECO:0000256" key="6">
    <source>
        <dbReference type="ARBA" id="ARBA00013099"/>
    </source>
</evidence>
<keyword evidence="16" id="KW-0408">Iron</keyword>
<evidence type="ECO:0000256" key="14">
    <source>
        <dbReference type="ARBA" id="ARBA00022827"/>
    </source>
</evidence>
<dbReference type="PROSITE" id="PS51384">
    <property type="entry name" value="FAD_FR"/>
    <property type="match status" value="1"/>
</dbReference>
<dbReference type="CDD" id="cd00207">
    <property type="entry name" value="fer2"/>
    <property type="match status" value="1"/>
</dbReference>
<dbReference type="InterPro" id="IPR017927">
    <property type="entry name" value="FAD-bd_FR_type"/>
</dbReference>
<keyword evidence="9" id="KW-1003">Cell membrane</keyword>
<evidence type="ECO:0000256" key="25">
    <source>
        <dbReference type="ARBA" id="ARBA00030787"/>
    </source>
</evidence>
<comment type="subcellular location">
    <subcellularLocation>
        <location evidence="3">Cell inner membrane</location>
    </subcellularLocation>
</comment>
<keyword evidence="18" id="KW-0520">NAD</keyword>
<evidence type="ECO:0000256" key="24">
    <source>
        <dbReference type="ARBA" id="ARBA00030032"/>
    </source>
</evidence>
<organism evidence="29">
    <name type="scientific">marine metagenome</name>
    <dbReference type="NCBI Taxonomy" id="408172"/>
    <lineage>
        <taxon>unclassified sequences</taxon>
        <taxon>metagenomes</taxon>
        <taxon>ecological metagenomes</taxon>
    </lineage>
</organism>
<dbReference type="PANTHER" id="PTHR43644">
    <property type="entry name" value="NA(+)-TRANSLOCATING NADH-QUINONE REDUCTASE SUBUNIT"/>
    <property type="match status" value="1"/>
</dbReference>
<keyword evidence="10" id="KW-0997">Cell inner membrane</keyword>
<dbReference type="SUPFAM" id="SSF54292">
    <property type="entry name" value="2Fe-2S ferredoxin-like"/>
    <property type="match status" value="1"/>
</dbReference>
<dbReference type="GO" id="GO:0005886">
    <property type="term" value="C:plasma membrane"/>
    <property type="evidence" value="ECO:0007669"/>
    <property type="project" value="UniProtKB-SubCell"/>
</dbReference>
<evidence type="ECO:0000256" key="9">
    <source>
        <dbReference type="ARBA" id="ARBA00022475"/>
    </source>
</evidence>
<dbReference type="InterPro" id="IPR001041">
    <property type="entry name" value="2Fe-2S_ferredoxin-type"/>
</dbReference>
<dbReference type="Pfam" id="PF00111">
    <property type="entry name" value="Fer2"/>
    <property type="match status" value="1"/>
</dbReference>
<dbReference type="InterPro" id="IPR008333">
    <property type="entry name" value="Cbr1-like_FAD-bd_dom"/>
</dbReference>